<organism evidence="1">
    <name type="scientific">Japanese holly fern mottle virus</name>
    <dbReference type="NCBI Taxonomy" id="659660"/>
    <lineage>
        <taxon>Viruses</taxon>
        <taxon>Riboviria</taxon>
        <taxon>Orthornavirae</taxon>
        <taxon>Kitrinoviricota</taxon>
        <taxon>Alsuviricetes</taxon>
        <taxon>Martellivirales</taxon>
        <taxon>Mayoviridae</taxon>
        <taxon>Pteridovirus</taxon>
        <taxon>Pteridovirus filicis</taxon>
    </lineage>
</organism>
<proteinExistence type="predicted"/>
<accession>C7T504</accession>
<sequence length="268" mass="29580">MAPKAFPKNSGVPKEYAFIGPKLWPKLQEAINLGFDIRKARDDGMTLSNLPYVEKEKVLNAFLKSKRKNSGSASTSNSGKMPVRDINSETSVTRVKTRKQKPTGVFMWEPASLIGVDGDPGKFAALPHGKSAVLLSFKPPASPCMISKMLVMLKVDATADLVIPYAGLTGIDHAGELAAEKYSVMVVNSRYPTMKLLEADDKISYRFTSDEPVSSELFSRIRFIVTTANVAKTKSWLYCQCWYKYRINKTPVEKGGRVMAVRFDAGAV</sequence>
<dbReference type="EMBL" id="FJ907330">
    <property type="protein sequence ID" value="ACT67474.1"/>
    <property type="molecule type" value="Genomic_RNA"/>
</dbReference>
<reference evidence="1" key="1">
    <citation type="journal article" date="2009" name="J. Gen. Virol.">
        <title>A novel plant virus with unique properties infecting Japanese holly fern.</title>
        <authorList>
            <person name="Valverde R.A."/>
            <person name="Sabanadzovic S."/>
        </authorList>
    </citation>
    <scope>NUCLEOTIDE SEQUENCE</scope>
    <source>
        <strain evidence="1">JM</strain>
    </source>
</reference>
<evidence type="ECO:0000313" key="1">
    <source>
        <dbReference type="EMBL" id="ACT67474.1"/>
    </source>
</evidence>
<protein>
    <submittedName>
        <fullName evidence="1">p29</fullName>
    </submittedName>
</protein>
<name>C7T504_9VIRU</name>